<gene>
    <name evidence="2" type="ORF">MTCD1_03168</name>
</gene>
<dbReference type="InterPro" id="IPR010648">
    <property type="entry name" value="UPF0270"/>
</dbReference>
<reference evidence="2 3" key="1">
    <citation type="submission" date="2017-06" db="EMBL/GenBank/DDBJ databases">
        <title>Whole Genome Sequences of Colwellia marinimaniae MTCD1.</title>
        <authorList>
            <person name="Kusumoto H."/>
            <person name="Inoue M."/>
            <person name="Tanikawa K."/>
            <person name="Maeji H."/>
            <person name="Cameron J.H."/>
            <person name="Bartlett D.H."/>
        </authorList>
    </citation>
    <scope>NUCLEOTIDE SEQUENCE [LARGE SCALE GENOMIC DNA]</scope>
    <source>
        <strain evidence="2 3">MTCD1</strain>
    </source>
</reference>
<dbReference type="RefSeq" id="WP_057179452.1">
    <property type="nucleotide sequence ID" value="NZ_BDQM01000037.1"/>
</dbReference>
<evidence type="ECO:0000313" key="2">
    <source>
        <dbReference type="EMBL" id="GAW97540.1"/>
    </source>
</evidence>
<keyword evidence="3" id="KW-1185">Reference proteome</keyword>
<dbReference type="Gene3D" id="1.10.10.610">
    <property type="entry name" value="YehU-like"/>
    <property type="match status" value="1"/>
</dbReference>
<evidence type="ECO:0000313" key="3">
    <source>
        <dbReference type="Proteomes" id="UP000197068"/>
    </source>
</evidence>
<organism evidence="2 3">
    <name type="scientific">Colwellia marinimaniae</name>
    <dbReference type="NCBI Taxonomy" id="1513592"/>
    <lineage>
        <taxon>Bacteria</taxon>
        <taxon>Pseudomonadati</taxon>
        <taxon>Pseudomonadota</taxon>
        <taxon>Gammaproteobacteria</taxon>
        <taxon>Alteromonadales</taxon>
        <taxon>Colwelliaceae</taxon>
        <taxon>Colwellia</taxon>
    </lineage>
</organism>
<dbReference type="EMBL" id="BDQM01000037">
    <property type="protein sequence ID" value="GAW97540.1"/>
    <property type="molecule type" value="Genomic_DNA"/>
</dbReference>
<comment type="caution">
    <text evidence="2">The sequence shown here is derived from an EMBL/GenBank/DDBJ whole genome shotgun (WGS) entry which is preliminary data.</text>
</comment>
<accession>A0ABQ0MYW1</accession>
<comment type="similarity">
    <text evidence="1">Belongs to the UPF0270 family.</text>
</comment>
<name>A0ABQ0MYW1_9GAMM</name>
<evidence type="ECO:0000256" key="1">
    <source>
        <dbReference type="ARBA" id="ARBA00006450"/>
    </source>
</evidence>
<dbReference type="SUPFAM" id="SSF118001">
    <property type="entry name" value="YehU-like"/>
    <property type="match status" value="1"/>
</dbReference>
<protein>
    <submittedName>
        <fullName evidence="2">Uncharacterized protein family UPF0270</fullName>
    </submittedName>
</protein>
<dbReference type="NCBIfam" id="NF003438">
    <property type="entry name" value="PRK04966.1"/>
    <property type="match status" value="1"/>
</dbReference>
<dbReference type="Proteomes" id="UP000197068">
    <property type="component" value="Unassembled WGS sequence"/>
</dbReference>
<dbReference type="PIRSF" id="PIRSF006169">
    <property type="entry name" value="UCP006169"/>
    <property type="match status" value="1"/>
</dbReference>
<dbReference type="Pfam" id="PF06794">
    <property type="entry name" value="UPF0270"/>
    <property type="match status" value="1"/>
</dbReference>
<sequence>MIIPLEQLSNETLVAIIEDFILREGTEYGAEDVSQQAKIEQVKKQLAQGNAVLVYSELHESVNILPSEQFTAGMEEEG</sequence>
<dbReference type="InterPro" id="IPR036685">
    <property type="entry name" value="YehU-like_sf"/>
</dbReference>
<proteinExistence type="inferred from homology"/>